<feature type="transmembrane region" description="Helical" evidence="5">
    <location>
        <begin position="236"/>
        <end position="257"/>
    </location>
</feature>
<feature type="transmembrane region" description="Helical" evidence="5">
    <location>
        <begin position="295"/>
        <end position="317"/>
    </location>
</feature>
<name>A0A8J3CRI7_9PROT</name>
<keyword evidence="5" id="KW-1278">Translocase</keyword>
<dbReference type="EMBL" id="BMZH01000004">
    <property type="protein sequence ID" value="GHA90882.1"/>
    <property type="molecule type" value="Genomic_DNA"/>
</dbReference>
<keyword evidence="9" id="KW-1185">Reference proteome</keyword>
<dbReference type="Proteomes" id="UP000634004">
    <property type="component" value="Unassembled WGS sequence"/>
</dbReference>
<feature type="domain" description="NADH:quinone oxidoreductase/Mrp antiporter transmembrane" evidence="7">
    <location>
        <begin position="121"/>
        <end position="415"/>
    </location>
</feature>
<feature type="transmembrane region" description="Helical" evidence="5">
    <location>
        <begin position="400"/>
        <end position="420"/>
    </location>
</feature>
<dbReference type="NCBIfam" id="NF004440">
    <property type="entry name" value="PRK05777.1-3"/>
    <property type="match status" value="1"/>
</dbReference>
<feature type="transmembrane region" description="Helical" evidence="5">
    <location>
        <begin position="269"/>
        <end position="288"/>
    </location>
</feature>
<evidence type="ECO:0000256" key="6">
    <source>
        <dbReference type="RuleBase" id="RU000320"/>
    </source>
</evidence>
<dbReference type="GO" id="GO:0048038">
    <property type="term" value="F:quinone binding"/>
    <property type="evidence" value="ECO:0007669"/>
    <property type="project" value="UniProtKB-KW"/>
</dbReference>
<feature type="transmembrane region" description="Helical" evidence="5">
    <location>
        <begin position="38"/>
        <end position="54"/>
    </location>
</feature>
<comment type="similarity">
    <text evidence="5">Belongs to the complex I subunit 2 family.</text>
</comment>
<dbReference type="GO" id="GO:0012505">
    <property type="term" value="C:endomembrane system"/>
    <property type="evidence" value="ECO:0007669"/>
    <property type="project" value="UniProtKB-SubCell"/>
</dbReference>
<comment type="subunit">
    <text evidence="5">NDH-1 is composed of 14 different subunits. Subunits NuoA, H, J, K, L, M, N constitute the membrane sector of the complex.</text>
</comment>
<evidence type="ECO:0000256" key="4">
    <source>
        <dbReference type="ARBA" id="ARBA00023136"/>
    </source>
</evidence>
<feature type="transmembrane region" description="Helical" evidence="5">
    <location>
        <begin position="156"/>
        <end position="180"/>
    </location>
</feature>
<keyword evidence="5" id="KW-0520">NAD</keyword>
<dbReference type="NCBIfam" id="TIGR01770">
    <property type="entry name" value="NDH_I_N"/>
    <property type="match status" value="1"/>
</dbReference>
<keyword evidence="4 5" id="KW-0472">Membrane</keyword>
<proteinExistence type="inferred from homology"/>
<dbReference type="HAMAP" id="MF_00445">
    <property type="entry name" value="NDH1_NuoN_1"/>
    <property type="match status" value="1"/>
</dbReference>
<evidence type="ECO:0000256" key="1">
    <source>
        <dbReference type="ARBA" id="ARBA00004127"/>
    </source>
</evidence>
<evidence type="ECO:0000313" key="8">
    <source>
        <dbReference type="EMBL" id="GHA90882.1"/>
    </source>
</evidence>
<dbReference type="GO" id="GO:0008137">
    <property type="term" value="F:NADH dehydrogenase (ubiquinone) activity"/>
    <property type="evidence" value="ECO:0007669"/>
    <property type="project" value="InterPro"/>
</dbReference>
<feature type="transmembrane region" description="Helical" evidence="5">
    <location>
        <begin position="366"/>
        <end position="388"/>
    </location>
</feature>
<dbReference type="PRINTS" id="PR01434">
    <property type="entry name" value="NADHDHGNASE5"/>
</dbReference>
<dbReference type="PANTHER" id="PTHR22773">
    <property type="entry name" value="NADH DEHYDROGENASE"/>
    <property type="match status" value="1"/>
</dbReference>
<feature type="transmembrane region" description="Helical" evidence="5">
    <location>
        <begin position="441"/>
        <end position="462"/>
    </location>
</feature>
<dbReference type="AlphaFoldDB" id="A0A8J3CRI7"/>
<reference evidence="8" key="2">
    <citation type="submission" date="2020-09" db="EMBL/GenBank/DDBJ databases">
        <authorList>
            <person name="Sun Q."/>
            <person name="Kim S."/>
        </authorList>
    </citation>
    <scope>NUCLEOTIDE SEQUENCE</scope>
    <source>
        <strain evidence="8">KCTC 32513</strain>
    </source>
</reference>
<feature type="transmembrane region" description="Helical" evidence="5">
    <location>
        <begin position="323"/>
        <end position="345"/>
    </location>
</feature>
<dbReference type="InterPro" id="IPR001750">
    <property type="entry name" value="ND/Mrp_TM"/>
</dbReference>
<feature type="transmembrane region" description="Helical" evidence="5">
    <location>
        <begin position="74"/>
        <end position="90"/>
    </location>
</feature>
<evidence type="ECO:0000256" key="5">
    <source>
        <dbReference type="HAMAP-Rule" id="MF_00445"/>
    </source>
</evidence>
<gene>
    <name evidence="8" type="primary">nuoN2</name>
    <name evidence="5" type="synonym">nuoN</name>
    <name evidence="8" type="ORF">GCM10009069_12400</name>
</gene>
<feature type="transmembrane region" description="Helical" evidence="5">
    <location>
        <begin position="102"/>
        <end position="119"/>
    </location>
</feature>
<dbReference type="InterPro" id="IPR010096">
    <property type="entry name" value="NADH-Q_OxRdtase_suN/2"/>
</dbReference>
<comment type="catalytic activity">
    <reaction evidence="5">
        <text>a quinone + NADH + 5 H(+)(in) = a quinol + NAD(+) + 4 H(+)(out)</text>
        <dbReference type="Rhea" id="RHEA:57888"/>
        <dbReference type="ChEBI" id="CHEBI:15378"/>
        <dbReference type="ChEBI" id="CHEBI:24646"/>
        <dbReference type="ChEBI" id="CHEBI:57540"/>
        <dbReference type="ChEBI" id="CHEBI:57945"/>
        <dbReference type="ChEBI" id="CHEBI:132124"/>
    </reaction>
</comment>
<dbReference type="EC" id="7.1.1.-" evidence="5"/>
<sequence length="478" mass="51628">MEAVSLMAPELLLAAQTLIVVVMSLFVKGEKQADVMRWIAIAVLVAFALIGFVLGRPQGTAFNGLLKVDDFGHYAKLIIGLTAALALVFTKSYFKAEKLDRFEFSVLMIYAVLGMSIMVSANNLLALYIGLELQALALYIMAAFNRDSLRSSEAGLKYFVLGALSSGLLLYGTSMIYGFTGHLDFAGIASVIETGGVNGGLVAGMVFMMCGLAFKISAAPFHMWTPDVYEGSPTPITGFFASAPKFAAMALIARLLFGPLEGMFDQWQQIVAALALVSMYVGAIGALSQRNIKRLMAYSSIANMGYALVPLAAGTVFGLKGMLIFMTIYVISSIGIFAAILQMRIRNGMVEQISDLSGLSQTNRPMALVLTVFFFSLMGIPPLLGFFGKLFAFWPAVEAGLWWLVVAALVASVIGAFYYLRVIKTMWFDEPAQDFVESPRSLRWITTGSALTLLLLFALPFISIPAQSLLDSAAAALF</sequence>
<evidence type="ECO:0000259" key="7">
    <source>
        <dbReference type="Pfam" id="PF00361"/>
    </source>
</evidence>
<comment type="subcellular location">
    <subcellularLocation>
        <location evidence="5">Cell membrane</location>
        <topology evidence="5">Multi-pass membrane protein</topology>
    </subcellularLocation>
    <subcellularLocation>
        <location evidence="1">Endomembrane system</location>
        <topology evidence="1">Multi-pass membrane protein</topology>
    </subcellularLocation>
    <subcellularLocation>
        <location evidence="6">Membrane</location>
        <topology evidence="6">Multi-pass membrane protein</topology>
    </subcellularLocation>
</comment>
<keyword evidence="3 5" id="KW-1133">Transmembrane helix</keyword>
<comment type="function">
    <text evidence="5">NDH-1 shuttles electrons from NADH, via FMN and iron-sulfur (Fe-S) centers, to quinones in the respiratory chain. The immediate electron acceptor for the enzyme in this species is believed to be ubiquinone. Couples the redox reaction to proton translocation (for every two electrons transferred, four hydrogen ions are translocated across the cytoplasmic membrane), and thus conserves the redox energy in a proton gradient.</text>
</comment>
<evidence type="ECO:0000256" key="2">
    <source>
        <dbReference type="ARBA" id="ARBA00022692"/>
    </source>
</evidence>
<feature type="transmembrane region" description="Helical" evidence="5">
    <location>
        <begin position="125"/>
        <end position="144"/>
    </location>
</feature>
<dbReference type="GO" id="GO:0050136">
    <property type="term" value="F:NADH dehydrogenase (quinone) (non-electrogenic) activity"/>
    <property type="evidence" value="ECO:0007669"/>
    <property type="project" value="UniProtKB-UniRule"/>
</dbReference>
<protein>
    <recommendedName>
        <fullName evidence="5">NADH-quinone oxidoreductase subunit N</fullName>
        <ecNumber evidence="5">7.1.1.-</ecNumber>
    </recommendedName>
    <alternativeName>
        <fullName evidence="5">NADH dehydrogenase I subunit N</fullName>
    </alternativeName>
    <alternativeName>
        <fullName evidence="5">NDH-1 subunit N</fullName>
    </alternativeName>
</protein>
<accession>A0A8J3CRI7</accession>
<organism evidence="8 9">
    <name type="scientific">Algimonas arctica</name>
    <dbReference type="NCBI Taxonomy" id="1479486"/>
    <lineage>
        <taxon>Bacteria</taxon>
        <taxon>Pseudomonadati</taxon>
        <taxon>Pseudomonadota</taxon>
        <taxon>Alphaproteobacteria</taxon>
        <taxon>Maricaulales</taxon>
        <taxon>Robiginitomaculaceae</taxon>
        <taxon>Algimonas</taxon>
    </lineage>
</organism>
<dbReference type="Pfam" id="PF00361">
    <property type="entry name" value="Proton_antipo_M"/>
    <property type="match status" value="1"/>
</dbReference>
<keyword evidence="5" id="KW-1003">Cell membrane</keyword>
<feature type="transmembrane region" description="Helical" evidence="5">
    <location>
        <begin position="6"/>
        <end position="26"/>
    </location>
</feature>
<evidence type="ECO:0000313" key="9">
    <source>
        <dbReference type="Proteomes" id="UP000634004"/>
    </source>
</evidence>
<keyword evidence="5" id="KW-0830">Ubiquinone</keyword>
<dbReference type="GO" id="GO:0005886">
    <property type="term" value="C:plasma membrane"/>
    <property type="evidence" value="ECO:0007669"/>
    <property type="project" value="UniProtKB-SubCell"/>
</dbReference>
<comment type="caution">
    <text evidence="8">The sequence shown here is derived from an EMBL/GenBank/DDBJ whole genome shotgun (WGS) entry which is preliminary data.</text>
</comment>
<reference evidence="8" key="1">
    <citation type="journal article" date="2014" name="Int. J. Syst. Evol. Microbiol.">
        <title>Complete genome sequence of Corynebacterium casei LMG S-19264T (=DSM 44701T), isolated from a smear-ripened cheese.</title>
        <authorList>
            <consortium name="US DOE Joint Genome Institute (JGI-PGF)"/>
            <person name="Walter F."/>
            <person name="Albersmeier A."/>
            <person name="Kalinowski J."/>
            <person name="Ruckert C."/>
        </authorList>
    </citation>
    <scope>NUCLEOTIDE SEQUENCE</scope>
    <source>
        <strain evidence="8">KCTC 32513</strain>
    </source>
</reference>
<keyword evidence="5" id="KW-0813">Transport</keyword>
<evidence type="ECO:0000256" key="3">
    <source>
        <dbReference type="ARBA" id="ARBA00022989"/>
    </source>
</evidence>
<feature type="transmembrane region" description="Helical" evidence="5">
    <location>
        <begin position="200"/>
        <end position="224"/>
    </location>
</feature>
<dbReference type="GO" id="GO:0042773">
    <property type="term" value="P:ATP synthesis coupled electron transport"/>
    <property type="evidence" value="ECO:0007669"/>
    <property type="project" value="InterPro"/>
</dbReference>
<keyword evidence="2 5" id="KW-0812">Transmembrane</keyword>
<keyword evidence="5" id="KW-0874">Quinone</keyword>